<evidence type="ECO:0000313" key="3">
    <source>
        <dbReference type="Proteomes" id="UP000664859"/>
    </source>
</evidence>
<keyword evidence="3" id="KW-1185">Reference proteome</keyword>
<keyword evidence="1" id="KW-1133">Transmembrane helix</keyword>
<proteinExistence type="predicted"/>
<feature type="non-terminal residue" evidence="2">
    <location>
        <position position="150"/>
    </location>
</feature>
<dbReference type="Proteomes" id="UP000664859">
    <property type="component" value="Unassembled WGS sequence"/>
</dbReference>
<reference evidence="2" key="1">
    <citation type="submission" date="2021-02" db="EMBL/GenBank/DDBJ databases">
        <title>First Annotated Genome of the Yellow-green Alga Tribonema minus.</title>
        <authorList>
            <person name="Mahan K.M."/>
        </authorList>
    </citation>
    <scope>NUCLEOTIDE SEQUENCE</scope>
    <source>
        <strain evidence="2">UTEX B ZZ1240</strain>
    </source>
</reference>
<comment type="caution">
    <text evidence="2">The sequence shown here is derived from an EMBL/GenBank/DDBJ whole genome shotgun (WGS) entry which is preliminary data.</text>
</comment>
<accession>A0A836CCM8</accession>
<dbReference type="EMBL" id="JAFCMP010000323">
    <property type="protein sequence ID" value="KAG5181480.1"/>
    <property type="molecule type" value="Genomic_DNA"/>
</dbReference>
<keyword evidence="1" id="KW-0472">Membrane</keyword>
<feature type="transmembrane region" description="Helical" evidence="1">
    <location>
        <begin position="28"/>
        <end position="52"/>
    </location>
</feature>
<gene>
    <name evidence="2" type="ORF">JKP88DRAFT_222357</name>
</gene>
<feature type="transmembrane region" description="Helical" evidence="1">
    <location>
        <begin position="64"/>
        <end position="81"/>
    </location>
</feature>
<keyword evidence="1" id="KW-0812">Transmembrane</keyword>
<sequence length="150" mass="16819">MAYECYACVYARMLEPHMRRPRFSVDRAHIVTSALLVLVAQLATPAILVSVTSSASSDTVAGDASFAAKATMFLVAAIYYVRASRMPYKNAIRFVRMRQNQQAGPAVDPELLTVFCREYEDVWVCISCTVFFRTTGCVDEFMNTSYENLV</sequence>
<evidence type="ECO:0000313" key="2">
    <source>
        <dbReference type="EMBL" id="KAG5181480.1"/>
    </source>
</evidence>
<evidence type="ECO:0000256" key="1">
    <source>
        <dbReference type="SAM" id="Phobius"/>
    </source>
</evidence>
<organism evidence="2 3">
    <name type="scientific">Tribonema minus</name>
    <dbReference type="NCBI Taxonomy" id="303371"/>
    <lineage>
        <taxon>Eukaryota</taxon>
        <taxon>Sar</taxon>
        <taxon>Stramenopiles</taxon>
        <taxon>Ochrophyta</taxon>
        <taxon>PX clade</taxon>
        <taxon>Xanthophyceae</taxon>
        <taxon>Tribonematales</taxon>
        <taxon>Tribonemataceae</taxon>
        <taxon>Tribonema</taxon>
    </lineage>
</organism>
<name>A0A836CCM8_9STRA</name>
<dbReference type="AlphaFoldDB" id="A0A836CCM8"/>
<protein>
    <submittedName>
        <fullName evidence="2">Uncharacterized protein</fullName>
    </submittedName>
</protein>